<feature type="coiled-coil region" evidence="1">
    <location>
        <begin position="71"/>
        <end position="98"/>
    </location>
</feature>
<accession>A0A8C0XCM4</accession>
<dbReference type="AlphaFoldDB" id="A0A8C0XCM4"/>
<dbReference type="PANTHER" id="PTHR34533:SF2">
    <property type="entry name" value="COILED-COIL DOMAIN CONTAINING 163"/>
    <property type="match status" value="1"/>
</dbReference>
<sequence>MNTSLSWSEQLDALLNATDGNMARIKVKGHSEVIGLRNSFPCSRGCVPLKCPLQVSIVPFYFQRQLLWKESEILREELKLLRDQLSQHQELLLKQVEEGRQVQARSWKISRTAPFLTWSSSAFGSMPRVLRKRNSSLRTPRCS</sequence>
<reference evidence="2" key="1">
    <citation type="submission" date="2023-09" db="UniProtKB">
        <authorList>
            <consortium name="Ensembl"/>
        </authorList>
    </citation>
    <scope>IDENTIFICATION</scope>
</reference>
<evidence type="ECO:0000313" key="2">
    <source>
        <dbReference type="Ensembl" id="ENSCCNP00000024038.1"/>
    </source>
</evidence>
<keyword evidence="1" id="KW-0175">Coiled coil</keyword>
<name>A0A8C0XCM4_CASCN</name>
<organism evidence="2">
    <name type="scientific">Castor canadensis</name>
    <name type="common">American beaver</name>
    <dbReference type="NCBI Taxonomy" id="51338"/>
    <lineage>
        <taxon>Eukaryota</taxon>
        <taxon>Metazoa</taxon>
        <taxon>Chordata</taxon>
        <taxon>Craniata</taxon>
        <taxon>Vertebrata</taxon>
        <taxon>Euteleostomi</taxon>
        <taxon>Mammalia</taxon>
        <taxon>Eutheria</taxon>
        <taxon>Euarchontoglires</taxon>
        <taxon>Glires</taxon>
        <taxon>Rodentia</taxon>
        <taxon>Castorimorpha</taxon>
        <taxon>Castoridae</taxon>
        <taxon>Castor</taxon>
    </lineage>
</organism>
<evidence type="ECO:0000256" key="1">
    <source>
        <dbReference type="SAM" id="Coils"/>
    </source>
</evidence>
<evidence type="ECO:0008006" key="3">
    <source>
        <dbReference type="Google" id="ProtNLM"/>
    </source>
</evidence>
<dbReference type="Ensembl" id="ENSCCNT00000030669.1">
    <property type="protein sequence ID" value="ENSCCNP00000024038.1"/>
    <property type="gene ID" value="ENSCCNG00000023571.1"/>
</dbReference>
<protein>
    <recommendedName>
        <fullName evidence="3">Coiled-coil domain containing 163</fullName>
    </recommendedName>
</protein>
<proteinExistence type="predicted"/>
<dbReference type="PANTHER" id="PTHR34533">
    <property type="entry name" value="TRANSMEMBRANE PROTEIN CCDC163"/>
    <property type="match status" value="1"/>
</dbReference>
<dbReference type="InterPro" id="IPR039284">
    <property type="entry name" value="CCDC159/163"/>
</dbReference>